<dbReference type="GO" id="GO:0005436">
    <property type="term" value="F:sodium:phosphate symporter activity"/>
    <property type="evidence" value="ECO:0007669"/>
    <property type="project" value="InterPro"/>
</dbReference>
<dbReference type="Proteomes" id="UP000315736">
    <property type="component" value="Unassembled WGS sequence"/>
</dbReference>
<dbReference type="AlphaFoldDB" id="A0A554W6P4"/>
<keyword evidence="8" id="KW-1185">Reference proteome</keyword>
<accession>A0A554W6P4</accession>
<feature type="transmembrane region" description="Helical" evidence="6">
    <location>
        <begin position="104"/>
        <end position="128"/>
    </location>
</feature>
<feature type="transmembrane region" description="Helical" evidence="6">
    <location>
        <begin position="171"/>
        <end position="193"/>
    </location>
</feature>
<keyword evidence="2" id="KW-1003">Cell membrane</keyword>
<protein>
    <submittedName>
        <fullName evidence="7">Na/Pi-cotransporter II-related protein</fullName>
    </submittedName>
</protein>
<reference evidence="7 8" key="1">
    <citation type="submission" date="2019-07" db="EMBL/GenBank/DDBJ databases">
        <title>Tepidimonas alkaliphilus YIM 72238 draft genome.</title>
        <authorList>
            <person name="Da Costa M.S."/>
            <person name="Froufe H.J.C."/>
            <person name="Egas C."/>
            <person name="Albuquerque L."/>
        </authorList>
    </citation>
    <scope>NUCLEOTIDE SEQUENCE [LARGE SCALE GENOMIC DNA]</scope>
    <source>
        <strain evidence="7 8">YIM 72238</strain>
    </source>
</reference>
<evidence type="ECO:0000313" key="7">
    <source>
        <dbReference type="EMBL" id="TSE19245.1"/>
    </source>
</evidence>
<evidence type="ECO:0000256" key="2">
    <source>
        <dbReference type="ARBA" id="ARBA00022475"/>
    </source>
</evidence>
<feature type="transmembrane region" description="Helical" evidence="6">
    <location>
        <begin position="70"/>
        <end position="92"/>
    </location>
</feature>
<organism evidence="7 8">
    <name type="scientific">Tepidimonas alkaliphilus</name>
    <dbReference type="NCBI Taxonomy" id="2588942"/>
    <lineage>
        <taxon>Bacteria</taxon>
        <taxon>Pseudomonadati</taxon>
        <taxon>Pseudomonadota</taxon>
        <taxon>Betaproteobacteria</taxon>
        <taxon>Burkholderiales</taxon>
        <taxon>Tepidimonas</taxon>
    </lineage>
</organism>
<dbReference type="GO" id="GO:0044341">
    <property type="term" value="P:sodium-dependent phosphate transport"/>
    <property type="evidence" value="ECO:0007669"/>
    <property type="project" value="InterPro"/>
</dbReference>
<keyword evidence="4 6" id="KW-1133">Transmembrane helix</keyword>
<comment type="caution">
    <text evidence="7">The sequence shown here is derived from an EMBL/GenBank/DDBJ whole genome shotgun (WGS) entry which is preliminary data.</text>
</comment>
<evidence type="ECO:0000256" key="3">
    <source>
        <dbReference type="ARBA" id="ARBA00022692"/>
    </source>
</evidence>
<feature type="transmembrane region" description="Helical" evidence="6">
    <location>
        <begin position="140"/>
        <end position="159"/>
    </location>
</feature>
<feature type="transmembrane region" description="Helical" evidence="6">
    <location>
        <begin position="213"/>
        <end position="240"/>
    </location>
</feature>
<evidence type="ECO:0000256" key="1">
    <source>
        <dbReference type="ARBA" id="ARBA00004651"/>
    </source>
</evidence>
<evidence type="ECO:0000256" key="6">
    <source>
        <dbReference type="SAM" id="Phobius"/>
    </source>
</evidence>
<evidence type="ECO:0000256" key="4">
    <source>
        <dbReference type="ARBA" id="ARBA00022989"/>
    </source>
</evidence>
<feature type="transmembrane region" description="Helical" evidence="6">
    <location>
        <begin position="252"/>
        <end position="270"/>
    </location>
</feature>
<sequence>MGGDGALNLLAGLLGGVGLFLMGMELMTEGLRLAAGPALERILAASTATRLRGLAAGVLVTALVQSSSAVTVATIGFVNAGLLTLGGALWVLFGANVGTTMTGWIVAVLGFGFKIDALALPLIGLGVALRLSGAGTRRGALGTALAGFGLLFFGIEVLKDAFDGVARRIELPAGTGWTMVLAQLAIGLVLTVLMQSSSASLTVALSAAQAGLISAQGAAAVVIGANVGTTVTAVIAALGATANARRAASAHVLFNVITGVVALALLPWLVRWLLEFKQALGLQPSPALTVALFHTTFNVLGVVLMWPLAGRLTAWLQQRFRRAEEDEARPRHLDPTVLTVPVLALDALRRELARLRGLAARALRTVLELPALGGGAGADEAAAQARLASAHDVARGLARAVADFIVRLQRTELGADSAARLPDLLRVARYAEVAVEQAEEAAEALAPWPQPVQGVPQLELAAFRQRALALLAPLEAAADPAAGAAALEAALTEAEDAYAVLKAALLHAGARGELALDAMDAWLRACSELRRGLQQIAKAQRLAAQAGAAAAG</sequence>
<evidence type="ECO:0000256" key="5">
    <source>
        <dbReference type="ARBA" id="ARBA00023136"/>
    </source>
</evidence>
<name>A0A554W6P4_9BURK</name>
<proteinExistence type="predicted"/>
<evidence type="ECO:0000313" key="8">
    <source>
        <dbReference type="Proteomes" id="UP000315736"/>
    </source>
</evidence>
<dbReference type="RefSeq" id="WP_246100630.1">
    <property type="nucleotide sequence ID" value="NZ_VJNB01000008.1"/>
</dbReference>
<keyword evidence="3 6" id="KW-0812">Transmembrane</keyword>
<keyword evidence="5 6" id="KW-0472">Membrane</keyword>
<feature type="transmembrane region" description="Helical" evidence="6">
    <location>
        <begin position="6"/>
        <end position="22"/>
    </location>
</feature>
<comment type="subcellular location">
    <subcellularLocation>
        <location evidence="1">Cell membrane</location>
        <topology evidence="1">Multi-pass membrane protein</topology>
    </subcellularLocation>
</comment>
<dbReference type="EMBL" id="VJNB01000008">
    <property type="protein sequence ID" value="TSE19245.1"/>
    <property type="molecule type" value="Genomic_DNA"/>
</dbReference>
<dbReference type="InterPro" id="IPR003841">
    <property type="entry name" value="Na/Pi_transpt"/>
</dbReference>
<dbReference type="PANTHER" id="PTHR10010:SF46">
    <property type="entry name" value="SODIUM-DEPENDENT PHOSPHATE TRANSPORT PROTEIN 2B"/>
    <property type="match status" value="1"/>
</dbReference>
<feature type="transmembrane region" description="Helical" evidence="6">
    <location>
        <begin position="290"/>
        <end position="309"/>
    </location>
</feature>
<dbReference type="PANTHER" id="PTHR10010">
    <property type="entry name" value="SOLUTE CARRIER FAMILY 34 SODIUM PHOSPHATE , MEMBER 2-RELATED"/>
    <property type="match status" value="1"/>
</dbReference>
<dbReference type="Pfam" id="PF02690">
    <property type="entry name" value="Na_Pi_cotrans"/>
    <property type="match status" value="2"/>
</dbReference>
<dbReference type="NCBIfam" id="NF037997">
    <property type="entry name" value="Na_Pi_symport"/>
    <property type="match status" value="1"/>
</dbReference>
<gene>
    <name evidence="7" type="ORF">Talka_01669</name>
</gene>
<dbReference type="GO" id="GO:0005886">
    <property type="term" value="C:plasma membrane"/>
    <property type="evidence" value="ECO:0007669"/>
    <property type="project" value="UniProtKB-SubCell"/>
</dbReference>